<keyword evidence="2" id="KW-1185">Reference proteome</keyword>
<reference evidence="1 2" key="1">
    <citation type="submission" date="2018-08" db="EMBL/GenBank/DDBJ databases">
        <title>Genome and evolution of the arbuscular mycorrhizal fungus Diversispora epigaea (formerly Glomus versiforme) and its bacterial endosymbionts.</title>
        <authorList>
            <person name="Sun X."/>
            <person name="Fei Z."/>
            <person name="Harrison M."/>
        </authorList>
    </citation>
    <scope>NUCLEOTIDE SEQUENCE [LARGE SCALE GENOMIC DNA]</scope>
    <source>
        <strain evidence="1 2">IT104</strain>
    </source>
</reference>
<comment type="caution">
    <text evidence="1">The sequence shown here is derived from an EMBL/GenBank/DDBJ whole genome shotgun (WGS) entry which is preliminary data.</text>
</comment>
<name>A0A397J997_9GLOM</name>
<gene>
    <name evidence="1" type="ORF">Glove_117g92</name>
</gene>
<sequence>MNKRILRLWNFRRATNGYREESEQIFDKINDNSQSLDNLWNNFKNTNTTHRVNLIKDNSKGKNIIPDFPLTDLVEVKNSWIRNIDFWKTQKYLIKKQLTENQTKAIREYIEQRQQYLSSAQKKMLNKAWINQYIPKLSINPAIYFTLLEEIQEEELDTIPKKIQQ</sequence>
<dbReference type="AlphaFoldDB" id="A0A397J997"/>
<proteinExistence type="predicted"/>
<dbReference type="EMBL" id="PQFF01000109">
    <property type="protein sequence ID" value="RHZ81764.1"/>
    <property type="molecule type" value="Genomic_DNA"/>
</dbReference>
<evidence type="ECO:0000313" key="1">
    <source>
        <dbReference type="EMBL" id="RHZ81764.1"/>
    </source>
</evidence>
<evidence type="ECO:0000313" key="2">
    <source>
        <dbReference type="Proteomes" id="UP000266861"/>
    </source>
</evidence>
<dbReference type="Proteomes" id="UP000266861">
    <property type="component" value="Unassembled WGS sequence"/>
</dbReference>
<organism evidence="1 2">
    <name type="scientific">Diversispora epigaea</name>
    <dbReference type="NCBI Taxonomy" id="1348612"/>
    <lineage>
        <taxon>Eukaryota</taxon>
        <taxon>Fungi</taxon>
        <taxon>Fungi incertae sedis</taxon>
        <taxon>Mucoromycota</taxon>
        <taxon>Glomeromycotina</taxon>
        <taxon>Glomeromycetes</taxon>
        <taxon>Diversisporales</taxon>
        <taxon>Diversisporaceae</taxon>
        <taxon>Diversispora</taxon>
    </lineage>
</organism>
<protein>
    <submittedName>
        <fullName evidence="1">Uncharacterized protein</fullName>
    </submittedName>
</protein>
<accession>A0A397J997</accession>